<dbReference type="SUPFAM" id="SSF50370">
    <property type="entry name" value="Ricin B-like lectins"/>
    <property type="match status" value="1"/>
</dbReference>
<evidence type="ECO:0000313" key="9">
    <source>
        <dbReference type="EMBL" id="KZP05072.1"/>
    </source>
</evidence>
<keyword evidence="10" id="KW-1185">Reference proteome</keyword>
<dbReference type="SUPFAM" id="SSF54909">
    <property type="entry name" value="Dimeric alpha+beta barrel"/>
    <property type="match status" value="1"/>
</dbReference>
<evidence type="ECO:0000313" key="10">
    <source>
        <dbReference type="Proteomes" id="UP000076532"/>
    </source>
</evidence>
<feature type="domain" description="DyP dimeric alpha+beta barrel" evidence="8">
    <location>
        <begin position="215"/>
        <end position="364"/>
    </location>
</feature>
<comment type="cofactor">
    <cofactor evidence="1">
        <name>heme b</name>
        <dbReference type="ChEBI" id="CHEBI:60344"/>
    </cofactor>
</comment>
<dbReference type="Pfam" id="PF21105">
    <property type="entry name" value="DyP_N"/>
    <property type="match status" value="1"/>
</dbReference>
<keyword evidence="2 9" id="KW-0575">Peroxidase</keyword>
<dbReference type="NCBIfam" id="TIGR01413">
    <property type="entry name" value="Dyp_perox_fam"/>
    <property type="match status" value="1"/>
</dbReference>
<dbReference type="InterPro" id="IPR035992">
    <property type="entry name" value="Ricin_B-like_lectins"/>
</dbReference>
<gene>
    <name evidence="9" type="ORF">FIBSPDRAFT_967594</name>
</gene>
<keyword evidence="4" id="KW-0479">Metal-binding</keyword>
<evidence type="ECO:0000256" key="2">
    <source>
        <dbReference type="ARBA" id="ARBA00022559"/>
    </source>
</evidence>
<keyword evidence="3" id="KW-0349">Heme</keyword>
<dbReference type="InterPro" id="IPR011008">
    <property type="entry name" value="Dimeric_a/b-barrel"/>
</dbReference>
<evidence type="ECO:0000256" key="1">
    <source>
        <dbReference type="ARBA" id="ARBA00001970"/>
    </source>
</evidence>
<evidence type="ECO:0000256" key="3">
    <source>
        <dbReference type="ARBA" id="ARBA00022617"/>
    </source>
</evidence>
<dbReference type="GO" id="GO:0005829">
    <property type="term" value="C:cytosol"/>
    <property type="evidence" value="ECO:0007669"/>
    <property type="project" value="TreeGrafter"/>
</dbReference>
<evidence type="ECO:0000259" key="8">
    <source>
        <dbReference type="Pfam" id="PF21105"/>
    </source>
</evidence>
<dbReference type="GO" id="GO:0004601">
    <property type="term" value="F:peroxidase activity"/>
    <property type="evidence" value="ECO:0007669"/>
    <property type="project" value="UniProtKB-KW"/>
</dbReference>
<evidence type="ECO:0000256" key="5">
    <source>
        <dbReference type="ARBA" id="ARBA00023002"/>
    </source>
</evidence>
<sequence length="700" mass="77066">MPYQNKPSVKGNYRIKVFGDAGLFVESTPGNNAGLKLAALVPSNNKQKWTITPAATGNNLYTITSVEDNSGLTYFKNYWGYGYPLPAPGQSKMWSIEEQSATFSKIKAVELGYVFDSCSGSNAVRLYSPSGSNCQNQYFVFELLTNGTEGVHPDFPNIPLRSTLPLPLAPTSDSQAVPTGTLPNIANVQGDVFLRFPKASHRTPRRGLVDLSTHQVFQEFIFFRIQNTDHFRTQLGSYKPTTSEDVSKLLTNISASKATDSDDADINELLTQIAFSKLGLVALGETKATGDPRFDKGSMVLDHAALGDGQLSNWDVLFSNQDVHGVIMVCAKTSEKCQIGRERYIRDFGASMIVKSTVSGNARPPPYKGKEHFGFQDGLSQPALRGLSYVNKGQLQVDPGVIIMGYKGDPVFDNRDAPQRPPWTKDGSMMVFRKLEQDVPAFDKYLQKWGPQWRSFTPVPDEVKPPLTDKEGAEFFGARMMGRWKSGTPISLAPFRDDSQIAQDHRRRNNFDFSVPGVSGLSDRYCPFTAHIRKTAPRNLDPYIDRKFLESALIIRAGIPYGPELTDAPEDPQRGLLFVCYQSSIDQGFFLQTTGFACNDYFPATGLTPRNHGQDPILGSGKSAINGTANIKSDGPVVLRVTNDTLETYEVMGIAKKVDTSLETFTPEFFVTSRGGEYFFVPSVSTLKILAGGGSERPAL</sequence>
<evidence type="ECO:0000256" key="7">
    <source>
        <dbReference type="ARBA" id="ARBA00025737"/>
    </source>
</evidence>
<dbReference type="GO" id="GO:0020037">
    <property type="term" value="F:heme binding"/>
    <property type="evidence" value="ECO:0007669"/>
    <property type="project" value="InterPro"/>
</dbReference>
<dbReference type="PANTHER" id="PTHR30521">
    <property type="entry name" value="DEFERROCHELATASE/PEROXIDASE"/>
    <property type="match status" value="1"/>
</dbReference>
<evidence type="ECO:0000256" key="4">
    <source>
        <dbReference type="ARBA" id="ARBA00022723"/>
    </source>
</evidence>
<organism evidence="9 10">
    <name type="scientific">Athelia psychrophila</name>
    <dbReference type="NCBI Taxonomy" id="1759441"/>
    <lineage>
        <taxon>Eukaryota</taxon>
        <taxon>Fungi</taxon>
        <taxon>Dikarya</taxon>
        <taxon>Basidiomycota</taxon>
        <taxon>Agaricomycotina</taxon>
        <taxon>Agaricomycetes</taxon>
        <taxon>Agaricomycetidae</taxon>
        <taxon>Atheliales</taxon>
        <taxon>Atheliaceae</taxon>
        <taxon>Athelia</taxon>
    </lineage>
</organism>
<dbReference type="Proteomes" id="UP000076532">
    <property type="component" value="Unassembled WGS sequence"/>
</dbReference>
<dbReference type="AlphaFoldDB" id="A0A167VJ87"/>
<dbReference type="Gene3D" id="2.80.10.50">
    <property type="match status" value="1"/>
</dbReference>
<name>A0A167VJ87_9AGAM</name>
<dbReference type="InterPro" id="IPR049509">
    <property type="entry name" value="DyP_N"/>
</dbReference>
<accession>A0A167VJ87</accession>
<reference evidence="9 10" key="1">
    <citation type="journal article" date="2016" name="Mol. Biol. Evol.">
        <title>Comparative Genomics of Early-Diverging Mushroom-Forming Fungi Provides Insights into the Origins of Lignocellulose Decay Capabilities.</title>
        <authorList>
            <person name="Nagy L.G."/>
            <person name="Riley R."/>
            <person name="Tritt A."/>
            <person name="Adam C."/>
            <person name="Daum C."/>
            <person name="Floudas D."/>
            <person name="Sun H."/>
            <person name="Yadav J.S."/>
            <person name="Pangilinan J."/>
            <person name="Larsson K.H."/>
            <person name="Matsuura K."/>
            <person name="Barry K."/>
            <person name="Labutti K."/>
            <person name="Kuo R."/>
            <person name="Ohm R.A."/>
            <person name="Bhattacharya S.S."/>
            <person name="Shirouzu T."/>
            <person name="Yoshinaga Y."/>
            <person name="Martin F.M."/>
            <person name="Grigoriev I.V."/>
            <person name="Hibbett D.S."/>
        </authorList>
    </citation>
    <scope>NUCLEOTIDE SEQUENCE [LARGE SCALE GENOMIC DNA]</scope>
    <source>
        <strain evidence="9 10">CBS 109695</strain>
    </source>
</reference>
<comment type="similarity">
    <text evidence="7">Belongs to the DyP-type peroxidase family.</text>
</comment>
<proteinExistence type="inferred from homology"/>
<dbReference type="PANTHER" id="PTHR30521:SF4">
    <property type="entry name" value="DEFERROCHELATASE"/>
    <property type="match status" value="1"/>
</dbReference>
<dbReference type="PROSITE" id="PS51404">
    <property type="entry name" value="DYP_PEROXIDASE"/>
    <property type="match status" value="1"/>
</dbReference>
<dbReference type="STRING" id="436010.A0A167VJ87"/>
<dbReference type="OrthoDB" id="3207336at2759"/>
<dbReference type="GO" id="GO:0046872">
    <property type="term" value="F:metal ion binding"/>
    <property type="evidence" value="ECO:0007669"/>
    <property type="project" value="UniProtKB-KW"/>
</dbReference>
<dbReference type="InterPro" id="IPR006314">
    <property type="entry name" value="Dyp_peroxidase"/>
</dbReference>
<keyword evidence="5" id="KW-0560">Oxidoreductase</keyword>
<protein>
    <submittedName>
        <fullName evidence="9">Dyp-type peroxidase</fullName>
    </submittedName>
</protein>
<keyword evidence="6" id="KW-0408">Iron</keyword>
<dbReference type="EMBL" id="KV417864">
    <property type="protein sequence ID" value="KZP05072.1"/>
    <property type="molecule type" value="Genomic_DNA"/>
</dbReference>
<evidence type="ECO:0000256" key="6">
    <source>
        <dbReference type="ARBA" id="ARBA00023004"/>
    </source>
</evidence>